<organism evidence="2 3">
    <name type="scientific">Hymenobacter luteus</name>
    <dbReference type="NCBI Taxonomy" id="1411122"/>
    <lineage>
        <taxon>Bacteria</taxon>
        <taxon>Pseudomonadati</taxon>
        <taxon>Bacteroidota</taxon>
        <taxon>Cytophagia</taxon>
        <taxon>Cytophagales</taxon>
        <taxon>Hymenobacteraceae</taxon>
        <taxon>Hymenobacter</taxon>
    </lineage>
</organism>
<keyword evidence="3" id="KW-1185">Reference proteome</keyword>
<name>A0A7W9WDU0_9BACT</name>
<dbReference type="AlphaFoldDB" id="A0A7W9WDU0"/>
<keyword evidence="1" id="KW-0472">Membrane</keyword>
<keyword evidence="1" id="KW-1133">Transmembrane helix</keyword>
<dbReference type="RefSeq" id="WP_183403591.1">
    <property type="nucleotide sequence ID" value="NZ_JACHGG010000003.1"/>
</dbReference>
<evidence type="ECO:0000256" key="1">
    <source>
        <dbReference type="SAM" id="Phobius"/>
    </source>
</evidence>
<protein>
    <submittedName>
        <fullName evidence="2">Uncharacterized protein</fullName>
    </submittedName>
</protein>
<dbReference type="Proteomes" id="UP000532746">
    <property type="component" value="Unassembled WGS sequence"/>
</dbReference>
<feature type="transmembrane region" description="Helical" evidence="1">
    <location>
        <begin position="66"/>
        <end position="86"/>
    </location>
</feature>
<accession>A0A7W9WDU0</accession>
<gene>
    <name evidence="2" type="ORF">HNQ93_002852</name>
</gene>
<reference evidence="2 3" key="1">
    <citation type="submission" date="2020-08" db="EMBL/GenBank/DDBJ databases">
        <title>Genomic Encyclopedia of Type Strains, Phase IV (KMG-IV): sequencing the most valuable type-strain genomes for metagenomic binning, comparative biology and taxonomic classification.</title>
        <authorList>
            <person name="Goeker M."/>
        </authorList>
    </citation>
    <scope>NUCLEOTIDE SEQUENCE [LARGE SCALE GENOMIC DNA]</scope>
    <source>
        <strain evidence="2 3">DSM 26718</strain>
    </source>
</reference>
<evidence type="ECO:0000313" key="3">
    <source>
        <dbReference type="Proteomes" id="UP000532746"/>
    </source>
</evidence>
<dbReference type="EMBL" id="JACHGG010000003">
    <property type="protein sequence ID" value="MBB6059992.1"/>
    <property type="molecule type" value="Genomic_DNA"/>
</dbReference>
<evidence type="ECO:0000313" key="2">
    <source>
        <dbReference type="EMBL" id="MBB6059992.1"/>
    </source>
</evidence>
<sequence length="93" mass="9470">METPEPSKPPELSTGALLGRVVAANFAALLVLGSVGGFIGMLALPVLNLVIGVALLFTAHRKLGKVMLVSGLVVALLGLGTCALILSNLRVSH</sequence>
<comment type="caution">
    <text evidence="2">The sequence shown here is derived from an EMBL/GenBank/DDBJ whole genome shotgun (WGS) entry which is preliminary data.</text>
</comment>
<proteinExistence type="predicted"/>
<keyword evidence="1" id="KW-0812">Transmembrane</keyword>
<feature type="transmembrane region" description="Helical" evidence="1">
    <location>
        <begin position="38"/>
        <end position="59"/>
    </location>
</feature>